<gene>
    <name evidence="2" type="ORF">BHAOGJBA_1737</name>
</gene>
<accession>A0AAV4ZJE7</accession>
<comment type="caution">
    <text evidence="2">The sequence shown here is derived from an EMBL/GenBank/DDBJ whole genome shotgun (WGS) entry which is preliminary data.</text>
</comment>
<dbReference type="Proteomes" id="UP001055247">
    <property type="component" value="Unassembled WGS sequence"/>
</dbReference>
<name>A0AAV4ZJE7_9HYPH</name>
<dbReference type="InterPro" id="IPR007367">
    <property type="entry name" value="DUF433"/>
</dbReference>
<evidence type="ECO:0000313" key="2">
    <source>
        <dbReference type="EMBL" id="GJD88224.1"/>
    </source>
</evidence>
<reference evidence="2" key="1">
    <citation type="journal article" date="2016" name="Front. Microbiol.">
        <title>Genome Sequence of the Piezophilic, Mesophilic Sulfate-Reducing Bacterium Desulfovibrio indicus J2T.</title>
        <authorList>
            <person name="Cao J."/>
            <person name="Maignien L."/>
            <person name="Shao Z."/>
            <person name="Alain K."/>
            <person name="Jebbar M."/>
        </authorList>
    </citation>
    <scope>NUCLEOTIDE SEQUENCE</scope>
    <source>
        <strain evidence="2">DSM 16372</strain>
    </source>
</reference>
<proteinExistence type="predicted"/>
<dbReference type="GO" id="GO:0003677">
    <property type="term" value="F:DNA binding"/>
    <property type="evidence" value="ECO:0007669"/>
    <property type="project" value="InterPro"/>
</dbReference>
<dbReference type="Gene3D" id="1.10.1660.10">
    <property type="match status" value="1"/>
</dbReference>
<evidence type="ECO:0000259" key="1">
    <source>
        <dbReference type="Pfam" id="PF13411"/>
    </source>
</evidence>
<dbReference type="SUPFAM" id="SSF46689">
    <property type="entry name" value="Homeodomain-like"/>
    <property type="match status" value="1"/>
</dbReference>
<dbReference type="InterPro" id="IPR000551">
    <property type="entry name" value="MerR-type_HTH_dom"/>
</dbReference>
<dbReference type="InterPro" id="IPR009057">
    <property type="entry name" value="Homeodomain-like_sf"/>
</dbReference>
<evidence type="ECO:0000313" key="3">
    <source>
        <dbReference type="Proteomes" id="UP001055247"/>
    </source>
</evidence>
<protein>
    <recommendedName>
        <fullName evidence="1">HTH merR-type domain-containing protein</fullName>
    </recommendedName>
</protein>
<keyword evidence="3" id="KW-1185">Reference proteome</keyword>
<dbReference type="Pfam" id="PF04255">
    <property type="entry name" value="DUF433"/>
    <property type="match status" value="1"/>
</dbReference>
<dbReference type="GO" id="GO:0006355">
    <property type="term" value="P:regulation of DNA-templated transcription"/>
    <property type="evidence" value="ECO:0007669"/>
    <property type="project" value="InterPro"/>
</dbReference>
<sequence length="233" mass="25798">MPVWHLAHCSGRVPRYLSGMTTGSGRIVIAAFTEEEAQRVTGISLTQLRYWRRTSFFVPSLKVELGEGDESRLYSFRDLVCLQVLDRLRNGSGVSLQHLRDVKQRLADMGDDVWAKTTLYVLKKRVVFHNPETGEREEVLTGQGVLSIPLEIVRADMARSVKTMRARKDESVGQIQTVKGLARSKPVIAGTGIQVASIKAFAEAGYSVDQILKEYPSLTERDVEAAIAHAAAA</sequence>
<dbReference type="Pfam" id="PF13411">
    <property type="entry name" value="MerR_1"/>
    <property type="match status" value="1"/>
</dbReference>
<feature type="domain" description="HTH merR-type" evidence="1">
    <location>
        <begin position="35"/>
        <end position="104"/>
    </location>
</feature>
<dbReference type="AlphaFoldDB" id="A0AAV4ZJE7"/>
<dbReference type="InterPro" id="IPR009061">
    <property type="entry name" value="DNA-bd_dom_put_sf"/>
</dbReference>
<organism evidence="2 3">
    <name type="scientific">Methylobacterium hispanicum</name>
    <dbReference type="NCBI Taxonomy" id="270350"/>
    <lineage>
        <taxon>Bacteria</taxon>
        <taxon>Pseudomonadati</taxon>
        <taxon>Pseudomonadota</taxon>
        <taxon>Alphaproteobacteria</taxon>
        <taxon>Hyphomicrobiales</taxon>
        <taxon>Methylobacteriaceae</taxon>
        <taxon>Methylobacterium</taxon>
    </lineage>
</organism>
<dbReference type="EMBL" id="BPQO01000006">
    <property type="protein sequence ID" value="GJD88224.1"/>
    <property type="molecule type" value="Genomic_DNA"/>
</dbReference>
<reference evidence="2" key="2">
    <citation type="submission" date="2021-08" db="EMBL/GenBank/DDBJ databases">
        <authorList>
            <person name="Tani A."/>
            <person name="Ola A."/>
            <person name="Ogura Y."/>
            <person name="Katsura K."/>
            <person name="Hayashi T."/>
        </authorList>
    </citation>
    <scope>NUCLEOTIDE SEQUENCE</scope>
    <source>
        <strain evidence="2">DSM 16372</strain>
    </source>
</reference>
<dbReference type="InterPro" id="IPR036388">
    <property type="entry name" value="WH-like_DNA-bd_sf"/>
</dbReference>
<dbReference type="Gene3D" id="1.10.10.10">
    <property type="entry name" value="Winged helix-like DNA-binding domain superfamily/Winged helix DNA-binding domain"/>
    <property type="match status" value="1"/>
</dbReference>
<dbReference type="SUPFAM" id="SSF46955">
    <property type="entry name" value="Putative DNA-binding domain"/>
    <property type="match status" value="1"/>
</dbReference>